<evidence type="ECO:0000313" key="7">
    <source>
        <dbReference type="EMBL" id="MBN0987872.1"/>
    </source>
</evidence>
<protein>
    <submittedName>
        <fullName evidence="7">Rhombosortase</fullName>
        <ecNumber evidence="7">3.4.21.-</ecNumber>
    </submittedName>
</protein>
<dbReference type="GO" id="GO:0016787">
    <property type="term" value="F:hydrolase activity"/>
    <property type="evidence" value="ECO:0007669"/>
    <property type="project" value="UniProtKB-KW"/>
</dbReference>
<evidence type="ECO:0000256" key="4">
    <source>
        <dbReference type="ARBA" id="ARBA00023136"/>
    </source>
</evidence>
<keyword evidence="2 5" id="KW-0812">Transmembrane</keyword>
<accession>A0ABS2W823</accession>
<evidence type="ECO:0000259" key="6">
    <source>
        <dbReference type="Pfam" id="PF01694"/>
    </source>
</evidence>
<feature type="transmembrane region" description="Helical" evidence="5">
    <location>
        <begin position="148"/>
        <end position="166"/>
    </location>
</feature>
<dbReference type="Pfam" id="PF01694">
    <property type="entry name" value="Rhomboid"/>
    <property type="match status" value="1"/>
</dbReference>
<evidence type="ECO:0000256" key="1">
    <source>
        <dbReference type="ARBA" id="ARBA00004141"/>
    </source>
</evidence>
<dbReference type="SUPFAM" id="SSF144091">
    <property type="entry name" value="Rhomboid-like"/>
    <property type="match status" value="1"/>
</dbReference>
<dbReference type="InterPro" id="IPR022764">
    <property type="entry name" value="Peptidase_S54_rhomboid_dom"/>
</dbReference>
<feature type="transmembrane region" description="Helical" evidence="5">
    <location>
        <begin position="186"/>
        <end position="207"/>
    </location>
</feature>
<evidence type="ECO:0000313" key="8">
    <source>
        <dbReference type="Proteomes" id="UP000760472"/>
    </source>
</evidence>
<reference evidence="7 8" key="1">
    <citation type="submission" date="2021-02" db="EMBL/GenBank/DDBJ databases">
        <title>A novel species of genus Amphritea isolated from a fishpond in China.</title>
        <authorList>
            <person name="Lu H."/>
        </authorList>
    </citation>
    <scope>NUCLEOTIDE SEQUENCE [LARGE SCALE GENOMIC DNA]</scope>
    <source>
        <strain evidence="7 8">RP18W</strain>
    </source>
</reference>
<dbReference type="NCBIfam" id="TIGR03902">
    <property type="entry name" value="rhom_GG_sort"/>
    <property type="match status" value="1"/>
</dbReference>
<feature type="domain" description="Peptidase S54 rhomboid" evidence="6">
    <location>
        <begin position="58"/>
        <end position="195"/>
    </location>
</feature>
<evidence type="ECO:0000256" key="3">
    <source>
        <dbReference type="ARBA" id="ARBA00022989"/>
    </source>
</evidence>
<keyword evidence="4 5" id="KW-0472">Membrane</keyword>
<gene>
    <name evidence="7" type="primary">rrtA</name>
    <name evidence="7" type="ORF">JW498_10885</name>
</gene>
<dbReference type="Gene3D" id="1.20.1540.10">
    <property type="entry name" value="Rhomboid-like"/>
    <property type="match status" value="1"/>
</dbReference>
<dbReference type="PANTHER" id="PTHR43066">
    <property type="entry name" value="RHOMBOID-RELATED PROTEIN"/>
    <property type="match status" value="1"/>
</dbReference>
<organism evidence="7 8">
    <name type="scientific">Amphritea pacifica</name>
    <dbReference type="NCBI Taxonomy" id="2811233"/>
    <lineage>
        <taxon>Bacteria</taxon>
        <taxon>Pseudomonadati</taxon>
        <taxon>Pseudomonadota</taxon>
        <taxon>Gammaproteobacteria</taxon>
        <taxon>Oceanospirillales</taxon>
        <taxon>Oceanospirillaceae</taxon>
        <taxon>Amphritea</taxon>
    </lineage>
</organism>
<dbReference type="InterPro" id="IPR035952">
    <property type="entry name" value="Rhomboid-like_sf"/>
</dbReference>
<dbReference type="InterPro" id="IPR023826">
    <property type="entry name" value="Rhom-like_SP_proteobac"/>
</dbReference>
<keyword evidence="8" id="KW-1185">Reference proteome</keyword>
<keyword evidence="3 5" id="KW-1133">Transmembrane helix</keyword>
<proteinExistence type="predicted"/>
<evidence type="ECO:0000256" key="5">
    <source>
        <dbReference type="SAM" id="Phobius"/>
    </source>
</evidence>
<dbReference type="EMBL" id="JAFFZP010000015">
    <property type="protein sequence ID" value="MBN0987872.1"/>
    <property type="molecule type" value="Genomic_DNA"/>
</dbReference>
<feature type="transmembrane region" description="Helical" evidence="5">
    <location>
        <begin position="123"/>
        <end position="141"/>
    </location>
</feature>
<comment type="caution">
    <text evidence="7">The sequence shown here is derived from an EMBL/GenBank/DDBJ whole genome shotgun (WGS) entry which is preliminary data.</text>
</comment>
<evidence type="ECO:0000256" key="2">
    <source>
        <dbReference type="ARBA" id="ARBA00022692"/>
    </source>
</evidence>
<feature type="transmembrane region" description="Helical" evidence="5">
    <location>
        <begin position="97"/>
        <end position="117"/>
    </location>
</feature>
<dbReference type="RefSeq" id="WP_205213624.1">
    <property type="nucleotide sequence ID" value="NZ_JAFFZP010000015.1"/>
</dbReference>
<dbReference type="EC" id="3.4.21.-" evidence="7"/>
<dbReference type="Proteomes" id="UP000760472">
    <property type="component" value="Unassembled WGS sequence"/>
</dbReference>
<name>A0ABS2W823_9GAMM</name>
<keyword evidence="7" id="KW-0378">Hydrolase</keyword>
<sequence length="240" mass="26303">MNAVSIKQFANPKPPAQAGGSFQLPWITLALLLFCLPLSLSADLFQLGYADRSLILEGQLWRLITGHLCHTSLSHLGWDLLAFVIAAGYLELNSRSALLASLCVGVVSVDALLLSPWSAVNSYAGLSGLLFAPLVLSLFIFARKQQALNGWLPMLICLAKLIWEQFSQQALLSQSPWTPYPAAHLAGALGGMIYLGFALINPGFNLMMTPPLPRRYKSRTSLRQGFYQLCVVKRQEKADT</sequence>
<comment type="subcellular location">
    <subcellularLocation>
        <location evidence="1">Membrane</location>
        <topology evidence="1">Multi-pass membrane protein</topology>
    </subcellularLocation>
</comment>